<sequence length="201" mass="20839">MINKNSLFGKREDTSSPQSSVRPAGYGMQPSTTAKAESSTVPMPKSETSGTSSLESTASTASSQIPPLEDSAHQGSKLIVGPGIKLKGAEIQDCDTLVVEGRVEATMDSRVIQIADQGSFAGKVNIDVAEIRGRFEGELTARKQLIIHATGHVTGTIRYGKIVIQEGGELTGDVKSLAAGESAASSDLLDMGSKAFGAKSA</sequence>
<dbReference type="Proteomes" id="UP000807785">
    <property type="component" value="Unassembled WGS sequence"/>
</dbReference>
<proteinExistence type="inferred from homology"/>
<dbReference type="AlphaFoldDB" id="A0A9D7E0R5"/>
<dbReference type="InterPro" id="IPR007607">
    <property type="entry name" value="BacA/B"/>
</dbReference>
<evidence type="ECO:0000313" key="3">
    <source>
        <dbReference type="EMBL" id="MBK6971736.1"/>
    </source>
</evidence>
<evidence type="ECO:0000256" key="2">
    <source>
        <dbReference type="SAM" id="MobiDB-lite"/>
    </source>
</evidence>
<reference evidence="3" key="1">
    <citation type="submission" date="2020-10" db="EMBL/GenBank/DDBJ databases">
        <title>Connecting structure to function with the recovery of over 1000 high-quality activated sludge metagenome-assembled genomes encoding full-length rRNA genes using long-read sequencing.</title>
        <authorList>
            <person name="Singleton C.M."/>
            <person name="Petriglieri F."/>
            <person name="Kristensen J.M."/>
            <person name="Kirkegaard R.H."/>
            <person name="Michaelsen T.Y."/>
            <person name="Andersen M.H."/>
            <person name="Karst S.M."/>
            <person name="Dueholm M.S."/>
            <person name="Nielsen P.H."/>
            <person name="Albertsen M."/>
        </authorList>
    </citation>
    <scope>NUCLEOTIDE SEQUENCE</scope>
    <source>
        <strain evidence="3">Bjer_18-Q3-R1-45_BAT3C.347</strain>
    </source>
</reference>
<comment type="similarity">
    <text evidence="1">Belongs to the bactofilin family.</text>
</comment>
<evidence type="ECO:0000256" key="1">
    <source>
        <dbReference type="ARBA" id="ARBA00044755"/>
    </source>
</evidence>
<accession>A0A9D7E0R5</accession>
<comment type="caution">
    <text evidence="3">The sequence shown here is derived from an EMBL/GenBank/DDBJ whole genome shotgun (WGS) entry which is preliminary data.</text>
</comment>
<protein>
    <submittedName>
        <fullName evidence="3">Polymer-forming cytoskeletal protein</fullName>
    </submittedName>
</protein>
<gene>
    <name evidence="3" type="ORF">IPH26_01830</name>
</gene>
<dbReference type="PANTHER" id="PTHR35024:SF4">
    <property type="entry name" value="POLYMER-FORMING CYTOSKELETAL PROTEIN"/>
    <property type="match status" value="1"/>
</dbReference>
<dbReference type="EMBL" id="JADJEV010000001">
    <property type="protein sequence ID" value="MBK6971736.1"/>
    <property type="molecule type" value="Genomic_DNA"/>
</dbReference>
<evidence type="ECO:0000313" key="4">
    <source>
        <dbReference type="Proteomes" id="UP000807785"/>
    </source>
</evidence>
<dbReference type="PANTHER" id="PTHR35024">
    <property type="entry name" value="HYPOTHETICAL CYTOSOLIC PROTEIN"/>
    <property type="match status" value="1"/>
</dbReference>
<organism evidence="3 4">
    <name type="scientific">Candidatus Methylophosphatis roskildensis</name>
    <dbReference type="NCBI Taxonomy" id="2899263"/>
    <lineage>
        <taxon>Bacteria</taxon>
        <taxon>Pseudomonadati</taxon>
        <taxon>Pseudomonadota</taxon>
        <taxon>Betaproteobacteria</taxon>
        <taxon>Nitrosomonadales</taxon>
        <taxon>Sterolibacteriaceae</taxon>
        <taxon>Candidatus Methylophosphatis</taxon>
    </lineage>
</organism>
<dbReference type="Pfam" id="PF04519">
    <property type="entry name" value="Bactofilin"/>
    <property type="match status" value="1"/>
</dbReference>
<feature type="compositionally biased region" description="Low complexity" evidence="2">
    <location>
        <begin position="46"/>
        <end position="63"/>
    </location>
</feature>
<name>A0A9D7E0R5_9PROT</name>
<feature type="region of interest" description="Disordered" evidence="2">
    <location>
        <begin position="1"/>
        <end position="74"/>
    </location>
</feature>
<feature type="compositionally biased region" description="Polar residues" evidence="2">
    <location>
        <begin position="29"/>
        <end position="41"/>
    </location>
</feature>